<dbReference type="EMBL" id="WJQU01000003">
    <property type="protein sequence ID" value="KAJ6637764.1"/>
    <property type="molecule type" value="Genomic_DNA"/>
</dbReference>
<accession>A0A9Q0MVA9</accession>
<reference evidence="1" key="1">
    <citation type="submission" date="2022-07" db="EMBL/GenBank/DDBJ databases">
        <authorList>
            <person name="Trinca V."/>
            <person name="Uliana J.V.C."/>
            <person name="Torres T.T."/>
            <person name="Ward R.J."/>
            <person name="Monesi N."/>
        </authorList>
    </citation>
    <scope>NUCLEOTIDE SEQUENCE</scope>
    <source>
        <strain evidence="1">HSMRA1968</strain>
        <tissue evidence="1">Whole embryos</tissue>
    </source>
</reference>
<organism evidence="1 2">
    <name type="scientific">Pseudolycoriella hygida</name>
    <dbReference type="NCBI Taxonomy" id="35572"/>
    <lineage>
        <taxon>Eukaryota</taxon>
        <taxon>Metazoa</taxon>
        <taxon>Ecdysozoa</taxon>
        <taxon>Arthropoda</taxon>
        <taxon>Hexapoda</taxon>
        <taxon>Insecta</taxon>
        <taxon>Pterygota</taxon>
        <taxon>Neoptera</taxon>
        <taxon>Endopterygota</taxon>
        <taxon>Diptera</taxon>
        <taxon>Nematocera</taxon>
        <taxon>Sciaroidea</taxon>
        <taxon>Sciaridae</taxon>
        <taxon>Pseudolycoriella</taxon>
    </lineage>
</organism>
<sequence>MASIKKEEVFFNETVFQRDKPYR</sequence>
<proteinExistence type="predicted"/>
<keyword evidence="2" id="KW-1185">Reference proteome</keyword>
<gene>
    <name evidence="1" type="ORF">Bhyg_10495</name>
</gene>
<evidence type="ECO:0000313" key="2">
    <source>
        <dbReference type="Proteomes" id="UP001151699"/>
    </source>
</evidence>
<comment type="caution">
    <text evidence="1">The sequence shown here is derived from an EMBL/GenBank/DDBJ whole genome shotgun (WGS) entry which is preliminary data.</text>
</comment>
<evidence type="ECO:0000313" key="1">
    <source>
        <dbReference type="EMBL" id="KAJ6637764.1"/>
    </source>
</evidence>
<protein>
    <submittedName>
        <fullName evidence="1">Uncharacterized protein</fullName>
    </submittedName>
</protein>
<dbReference type="Proteomes" id="UP001151699">
    <property type="component" value="Chromosome X"/>
</dbReference>
<dbReference type="AlphaFoldDB" id="A0A9Q0MVA9"/>
<name>A0A9Q0MVA9_9DIPT</name>